<dbReference type="Proteomes" id="UP000694388">
    <property type="component" value="Unplaced"/>
</dbReference>
<dbReference type="InterPro" id="IPR027107">
    <property type="entry name" value="Tuberin/Ral-act_asu"/>
</dbReference>
<evidence type="ECO:0000313" key="2">
    <source>
        <dbReference type="Proteomes" id="UP000694388"/>
    </source>
</evidence>
<dbReference type="GeneTree" id="ENSGT00950000183139"/>
<dbReference type="GO" id="GO:0005737">
    <property type="term" value="C:cytoplasm"/>
    <property type="evidence" value="ECO:0007669"/>
    <property type="project" value="TreeGrafter"/>
</dbReference>
<reference evidence="1" key="1">
    <citation type="submission" date="2025-08" db="UniProtKB">
        <authorList>
            <consortium name="Ensembl"/>
        </authorList>
    </citation>
    <scope>IDENTIFICATION</scope>
</reference>
<sequence>MMKLILGISLCHCRQIRREGMRLLLLWMQALQQNCTSEEILIFACLVPGFPPPIGPGGPCTLEDLVCKALSEGPVIAEEVTPLVQPQSSDFAPDDLTCYFLEILLNLMVRQSMGFEWRKKENQDKGFSFLFGCFKKYYLPALFPSFCALTSFYNPDPGMLHARLCTRSQ</sequence>
<protein>
    <submittedName>
        <fullName evidence="1">Uncharacterized protein</fullName>
    </submittedName>
</protein>
<dbReference type="PANTHER" id="PTHR10063:SF11">
    <property type="entry name" value="RHO GTPASE-ACTIVATING PROTEIN CG5521-RELATED"/>
    <property type="match status" value="1"/>
</dbReference>
<keyword evidence="2" id="KW-1185">Reference proteome</keyword>
<dbReference type="GO" id="GO:0005634">
    <property type="term" value="C:nucleus"/>
    <property type="evidence" value="ECO:0007669"/>
    <property type="project" value="InterPro"/>
</dbReference>
<dbReference type="AlphaFoldDB" id="A0A8C4R7D7"/>
<evidence type="ECO:0000313" key="1">
    <source>
        <dbReference type="Ensembl" id="ENSEBUP00000025963.1"/>
    </source>
</evidence>
<name>A0A8C4R7D7_EPTBU</name>
<dbReference type="PANTHER" id="PTHR10063">
    <property type="entry name" value="TUBERIN"/>
    <property type="match status" value="1"/>
</dbReference>
<organism evidence="1 2">
    <name type="scientific">Eptatretus burgeri</name>
    <name type="common">Inshore hagfish</name>
    <dbReference type="NCBI Taxonomy" id="7764"/>
    <lineage>
        <taxon>Eukaryota</taxon>
        <taxon>Metazoa</taxon>
        <taxon>Chordata</taxon>
        <taxon>Craniata</taxon>
        <taxon>Vertebrata</taxon>
        <taxon>Cyclostomata</taxon>
        <taxon>Myxini</taxon>
        <taxon>Myxiniformes</taxon>
        <taxon>Myxinidae</taxon>
        <taxon>Eptatretinae</taxon>
        <taxon>Eptatretus</taxon>
    </lineage>
</organism>
<reference evidence="1" key="2">
    <citation type="submission" date="2025-09" db="UniProtKB">
        <authorList>
            <consortium name="Ensembl"/>
        </authorList>
    </citation>
    <scope>IDENTIFICATION</scope>
</reference>
<dbReference type="Ensembl" id="ENSEBUT00000026539.1">
    <property type="protein sequence ID" value="ENSEBUP00000025963.1"/>
    <property type="gene ID" value="ENSEBUG00000016004.1"/>
</dbReference>
<accession>A0A8C4R7D7</accession>
<dbReference type="GO" id="GO:0005096">
    <property type="term" value="F:GTPase activator activity"/>
    <property type="evidence" value="ECO:0007669"/>
    <property type="project" value="InterPro"/>
</dbReference>
<proteinExistence type="predicted"/>